<dbReference type="AlphaFoldDB" id="A0A6C0LQW4"/>
<proteinExistence type="predicted"/>
<protein>
    <submittedName>
        <fullName evidence="1">Uncharacterized protein</fullName>
    </submittedName>
</protein>
<accession>A0A6C0LQW4</accession>
<name>A0A6C0LQW4_9ZZZZ</name>
<reference evidence="1" key="1">
    <citation type="journal article" date="2020" name="Nature">
        <title>Giant virus diversity and host interactions through global metagenomics.</title>
        <authorList>
            <person name="Schulz F."/>
            <person name="Roux S."/>
            <person name="Paez-Espino D."/>
            <person name="Jungbluth S."/>
            <person name="Walsh D.A."/>
            <person name="Denef V.J."/>
            <person name="McMahon K.D."/>
            <person name="Konstantinidis K.T."/>
            <person name="Eloe-Fadrosh E.A."/>
            <person name="Kyrpides N.C."/>
            <person name="Woyke T."/>
        </authorList>
    </citation>
    <scope>NUCLEOTIDE SEQUENCE</scope>
    <source>
        <strain evidence="1">GVMAG-M-3300027969-2</strain>
    </source>
</reference>
<organism evidence="1">
    <name type="scientific">viral metagenome</name>
    <dbReference type="NCBI Taxonomy" id="1070528"/>
    <lineage>
        <taxon>unclassified sequences</taxon>
        <taxon>metagenomes</taxon>
        <taxon>organismal metagenomes</taxon>
    </lineage>
</organism>
<dbReference type="EMBL" id="MN740542">
    <property type="protein sequence ID" value="QHU32813.1"/>
    <property type="molecule type" value="Genomic_DNA"/>
</dbReference>
<evidence type="ECO:0000313" key="1">
    <source>
        <dbReference type="EMBL" id="QHU32813.1"/>
    </source>
</evidence>
<sequence length="146" mass="16942">MNQLLNELGIRKASIASIMIDKIKQKETIELLQSYDISVLMELNKTLNEEANDLYQIVHKRRMAYVEKVRKHSNGQGGFIDLNSDQDDTANLSCGITAIYRVMDQIDKIIYKKNIVIDEQKNKNKNDMCKMITLILIILPMLYMFL</sequence>